<dbReference type="PANTHER" id="PTHR48081:SF33">
    <property type="entry name" value="KYNURENINE FORMAMIDASE"/>
    <property type="match status" value="1"/>
</dbReference>
<dbReference type="AlphaFoldDB" id="A0A8H7WII6"/>
<dbReference type="GO" id="GO:0034354">
    <property type="term" value="P:'de novo' NAD+ biosynthetic process from L-tryptophan"/>
    <property type="evidence" value="ECO:0007669"/>
    <property type="project" value="UniProtKB-UniRule"/>
</dbReference>
<dbReference type="Pfam" id="PF12697">
    <property type="entry name" value="Abhydrolase_6"/>
    <property type="match status" value="1"/>
</dbReference>
<accession>A0A8H7WII6</accession>
<evidence type="ECO:0000313" key="5">
    <source>
        <dbReference type="EMBL" id="KAG4425520.1"/>
    </source>
</evidence>
<proteinExistence type="inferred from homology"/>
<evidence type="ECO:0000256" key="1">
    <source>
        <dbReference type="ARBA" id="ARBA00022801"/>
    </source>
</evidence>
<comment type="similarity">
    <text evidence="3">Belongs to the kynurenine formamidase family.</text>
</comment>
<feature type="active site" evidence="3">
    <location>
        <position position="342"/>
    </location>
</feature>
<comment type="subunit">
    <text evidence="3">Homodimer.</text>
</comment>
<comment type="pathway">
    <text evidence="3">Amino-acid degradation; L-tryptophan degradation via kynurenine pathway; L-kynurenine from L-tryptophan: step 2/2.</text>
</comment>
<dbReference type="PANTHER" id="PTHR48081">
    <property type="entry name" value="AB HYDROLASE SUPERFAMILY PROTEIN C4A8.06C"/>
    <property type="match status" value="1"/>
</dbReference>
<evidence type="ECO:0000256" key="3">
    <source>
        <dbReference type="HAMAP-Rule" id="MF_03014"/>
    </source>
</evidence>
<comment type="caution">
    <text evidence="5">The sequence shown here is derived from an EMBL/GenBank/DDBJ whole genome shotgun (WGS) entry which is preliminary data.</text>
</comment>
<sequence>MHTSNTIDSLAMAASSTGTWESIPWEIQSYSCTPQSTTLYHKSSVPYTSKPNALQNFSLWVPAPVGSKPEDIPSPTIIPSSEQGIWIIYIHGGAWRDPLVTASSFTSTVTSLVTNHSSIFTTSSPSSNNSTIAGIASINYSLTPKTPADAENDDSRRAKHPDHILDVLTALEFLQAKAGFGENYVLLGHSCGATLALQVAMGDFEKWKAADSSNSGLGKVVQKPVAIVGLNGLYDMPTLIRSPGEKHLHLQALYEDFTKRAFGDDESVWMDISPVYVKDWSQAEWVLDRKEPRQVFLVQSKEDTLVPYWQLEAMRESFLKGGPGKSGNDVLEIKELEAAGDHNDLWKEGTRLAEIVVEVVQSLR</sequence>
<comment type="function">
    <text evidence="3">Catalyzes the hydrolysis of N-formyl-L-kynurenine to L-kynurenine, the second step in the kynurenine pathway of tryptophan degradation. Kynurenine may be further oxidized to nicotinic acid, NAD(H) and NADP(H). Required for elimination of toxic metabolites.</text>
</comment>
<name>A0A8H7WII6_9HELO</name>
<feature type="active site" evidence="3">
    <location>
        <position position="303"/>
    </location>
</feature>
<dbReference type="OrthoDB" id="420264at2759"/>
<dbReference type="Proteomes" id="UP000664132">
    <property type="component" value="Unassembled WGS sequence"/>
</dbReference>
<dbReference type="InterPro" id="IPR029058">
    <property type="entry name" value="AB_hydrolase_fold"/>
</dbReference>
<feature type="short sequence motif" description="HGGXW" evidence="3">
    <location>
        <begin position="91"/>
        <end position="95"/>
    </location>
</feature>
<evidence type="ECO:0000256" key="2">
    <source>
        <dbReference type="ARBA" id="ARBA00023079"/>
    </source>
</evidence>
<dbReference type="InterPro" id="IPR000073">
    <property type="entry name" value="AB_hydrolase_1"/>
</dbReference>
<keyword evidence="6" id="KW-1185">Reference proteome</keyword>
<dbReference type="SUPFAM" id="SSF53474">
    <property type="entry name" value="alpha/beta-Hydrolases"/>
    <property type="match status" value="1"/>
</dbReference>
<dbReference type="EMBL" id="JAFJYH010000010">
    <property type="protein sequence ID" value="KAG4425520.1"/>
    <property type="molecule type" value="Genomic_DNA"/>
</dbReference>
<feature type="domain" description="AB hydrolase-1" evidence="4">
    <location>
        <begin position="110"/>
        <end position="316"/>
    </location>
</feature>
<dbReference type="GO" id="GO:0019441">
    <property type="term" value="P:L-tryptophan catabolic process to kynurenine"/>
    <property type="evidence" value="ECO:0007669"/>
    <property type="project" value="UniProtKB-UniRule"/>
</dbReference>
<evidence type="ECO:0000313" key="6">
    <source>
        <dbReference type="Proteomes" id="UP000664132"/>
    </source>
</evidence>
<gene>
    <name evidence="5" type="ORF">IFR04_001439</name>
</gene>
<comment type="domain">
    <text evidence="3">The main chain amide nitrogen atoms of the second glycine and its adjacent residue in the HGGXW motif define the oxyanion hole, and stabilize the oxyanion that forms during the nucleophilic attack by the catalytic serine during substrate cleavage.</text>
</comment>
<dbReference type="InterPro" id="IPR050300">
    <property type="entry name" value="GDXG_lipolytic_enzyme"/>
</dbReference>
<dbReference type="InterPro" id="IPR027519">
    <property type="entry name" value="KFase_ver/fungi-typ"/>
</dbReference>
<protein>
    <recommendedName>
        <fullName evidence="3">Kynurenine formamidase</fullName>
        <shortName evidence="3">KFA</shortName>
        <shortName evidence="3">KFase</shortName>
        <ecNumber evidence="3">3.5.1.9</ecNumber>
    </recommendedName>
    <alternativeName>
        <fullName evidence="3">Arylformamidase</fullName>
    </alternativeName>
    <alternativeName>
        <fullName evidence="3">N-formylkynurenine formamidase</fullName>
        <shortName evidence="3">FKF</shortName>
    </alternativeName>
</protein>
<comment type="catalytic activity">
    <reaction evidence="3">
        <text>N-formyl-L-kynurenine + H2O = L-kynurenine + formate + H(+)</text>
        <dbReference type="Rhea" id="RHEA:13009"/>
        <dbReference type="ChEBI" id="CHEBI:15377"/>
        <dbReference type="ChEBI" id="CHEBI:15378"/>
        <dbReference type="ChEBI" id="CHEBI:15740"/>
        <dbReference type="ChEBI" id="CHEBI:57959"/>
        <dbReference type="ChEBI" id="CHEBI:58629"/>
        <dbReference type="EC" id="3.5.1.9"/>
    </reaction>
</comment>
<dbReference type="UniPathway" id="UPA00333">
    <property type="reaction ID" value="UER00454"/>
</dbReference>
<keyword evidence="1 3" id="KW-0378">Hydrolase</keyword>
<organism evidence="5 6">
    <name type="scientific">Cadophora malorum</name>
    <dbReference type="NCBI Taxonomy" id="108018"/>
    <lineage>
        <taxon>Eukaryota</taxon>
        <taxon>Fungi</taxon>
        <taxon>Dikarya</taxon>
        <taxon>Ascomycota</taxon>
        <taxon>Pezizomycotina</taxon>
        <taxon>Leotiomycetes</taxon>
        <taxon>Helotiales</taxon>
        <taxon>Ploettnerulaceae</taxon>
        <taxon>Cadophora</taxon>
    </lineage>
</organism>
<feature type="active site" description="Nucleophile" evidence="3">
    <location>
        <position position="190"/>
    </location>
</feature>
<dbReference type="Gene3D" id="3.40.50.1820">
    <property type="entry name" value="alpha/beta hydrolase"/>
    <property type="match status" value="1"/>
</dbReference>
<evidence type="ECO:0000259" key="4">
    <source>
        <dbReference type="Pfam" id="PF12697"/>
    </source>
</evidence>
<dbReference type="HAMAP" id="MF_03014">
    <property type="entry name" value="KFase"/>
    <property type="match status" value="1"/>
</dbReference>
<keyword evidence="2 3" id="KW-0823">Tryptophan catabolism</keyword>
<reference evidence="5" key="1">
    <citation type="submission" date="2021-02" db="EMBL/GenBank/DDBJ databases">
        <title>Genome sequence Cadophora malorum strain M34.</title>
        <authorList>
            <person name="Stefanovic E."/>
            <person name="Vu D."/>
            <person name="Scully C."/>
            <person name="Dijksterhuis J."/>
            <person name="Roader J."/>
            <person name="Houbraken J."/>
        </authorList>
    </citation>
    <scope>NUCLEOTIDE SEQUENCE</scope>
    <source>
        <strain evidence="5">M34</strain>
    </source>
</reference>
<dbReference type="EC" id="3.5.1.9" evidence="3"/>
<dbReference type="GO" id="GO:0004061">
    <property type="term" value="F:arylformamidase activity"/>
    <property type="evidence" value="ECO:0007669"/>
    <property type="project" value="UniProtKB-UniRule"/>
</dbReference>